<dbReference type="EMBL" id="QXTE01000117">
    <property type="protein sequence ID" value="TFK05312.1"/>
    <property type="molecule type" value="Genomic_DNA"/>
</dbReference>
<keyword evidence="5 6" id="KW-0472">Membrane</keyword>
<evidence type="ECO:0000256" key="2">
    <source>
        <dbReference type="ARBA" id="ARBA00006193"/>
    </source>
</evidence>
<proteinExistence type="inferred from homology"/>
<evidence type="ECO:0000256" key="5">
    <source>
        <dbReference type="ARBA" id="ARBA00023136"/>
    </source>
</evidence>
<evidence type="ECO:0000313" key="8">
    <source>
        <dbReference type="Proteomes" id="UP000297703"/>
    </source>
</evidence>
<evidence type="ECO:0000313" key="7">
    <source>
        <dbReference type="EMBL" id="TFK05312.1"/>
    </source>
</evidence>
<protein>
    <submittedName>
        <fullName evidence="7">Transmembrane 4 L6 family member 1</fullName>
    </submittedName>
</protein>
<evidence type="ECO:0000256" key="4">
    <source>
        <dbReference type="ARBA" id="ARBA00022989"/>
    </source>
</evidence>
<sequence length="394" mass="43743">MNCPKCPKNWIPVQRDHLCCLEIWEKYMKKSRVVQNGMALLLLPGCVHGLRMSHKLLFTYIWARGMKAKFPLSCSSMSILNFPGDGEQVFWCIGYKLLILAFLCIVANILLYFPNGETRFASEHRLSKYVACLHGIIGGGILIFLPAAVFIGLEHDHCCGCCGHENCGKSCAMLSSVLAAFIGILGSGYCFIISALGLSHGPYCHSAVEQNWVYPFTNSSGGYLLERDRWSECREPRNIVEWNLTLFSILLVLGGIEFILCSIQVINGFLGGICGVCCNQEEKRRSSCSMNKLQTLCDNLASSDIIDVNMKQTFSEYQKGFCSTTFYYASSSCMQSLGQILPSVTLLHSFESQAPQGIALRGKQKLLKETVTRSSTGDGLALQPVIFCPLFYKQ</sequence>
<dbReference type="InterPro" id="IPR008661">
    <property type="entry name" value="L6_membrane"/>
</dbReference>
<dbReference type="PANTHER" id="PTHR14198:SF18">
    <property type="entry name" value="TRANSMEMBRANE 4 L6 FAMILY MEMBER 1"/>
    <property type="match status" value="1"/>
</dbReference>
<evidence type="ECO:0000256" key="3">
    <source>
        <dbReference type="ARBA" id="ARBA00022692"/>
    </source>
</evidence>
<feature type="transmembrane region" description="Helical" evidence="6">
    <location>
        <begin position="173"/>
        <end position="198"/>
    </location>
</feature>
<dbReference type="Proteomes" id="UP000297703">
    <property type="component" value="Unassembled WGS sequence"/>
</dbReference>
<keyword evidence="8" id="KW-1185">Reference proteome</keyword>
<dbReference type="OrthoDB" id="9449742at2759"/>
<reference evidence="7 8" key="1">
    <citation type="submission" date="2019-04" db="EMBL/GenBank/DDBJ databases">
        <title>Draft genome of the big-headed turtle Platysternon megacephalum.</title>
        <authorList>
            <person name="Gong S."/>
        </authorList>
    </citation>
    <scope>NUCLEOTIDE SEQUENCE [LARGE SCALE GENOMIC DNA]</scope>
    <source>
        <strain evidence="7">DO16091913</strain>
        <tissue evidence="7">Muscle</tissue>
    </source>
</reference>
<comment type="caution">
    <text evidence="7">The sequence shown here is derived from an EMBL/GenBank/DDBJ whole genome shotgun (WGS) entry which is preliminary data.</text>
</comment>
<keyword evidence="4 6" id="KW-1133">Transmembrane helix</keyword>
<comment type="subcellular location">
    <subcellularLocation>
        <location evidence="1">Membrane</location>
        <topology evidence="1">Multi-pass membrane protein</topology>
    </subcellularLocation>
</comment>
<comment type="similarity">
    <text evidence="2">Belongs to the L6 tetraspanin family.</text>
</comment>
<gene>
    <name evidence="7" type="ORF">DR999_PMT12097</name>
</gene>
<dbReference type="STRING" id="55544.A0A4D9ECL1"/>
<feature type="transmembrane region" description="Helical" evidence="6">
    <location>
        <begin position="244"/>
        <end position="270"/>
    </location>
</feature>
<dbReference type="Pfam" id="PF05805">
    <property type="entry name" value="L6_membrane"/>
    <property type="match status" value="1"/>
</dbReference>
<evidence type="ECO:0000256" key="1">
    <source>
        <dbReference type="ARBA" id="ARBA00004141"/>
    </source>
</evidence>
<accession>A0A4D9ECL1</accession>
<feature type="transmembrane region" description="Helical" evidence="6">
    <location>
        <begin position="93"/>
        <end position="114"/>
    </location>
</feature>
<feature type="transmembrane region" description="Helical" evidence="6">
    <location>
        <begin position="33"/>
        <end position="50"/>
    </location>
</feature>
<reference evidence="7 8" key="2">
    <citation type="submission" date="2019-04" db="EMBL/GenBank/DDBJ databases">
        <title>The genome sequence of big-headed turtle.</title>
        <authorList>
            <person name="Gong S."/>
        </authorList>
    </citation>
    <scope>NUCLEOTIDE SEQUENCE [LARGE SCALE GENOMIC DNA]</scope>
    <source>
        <strain evidence="7">DO16091913</strain>
        <tissue evidence="7">Muscle</tissue>
    </source>
</reference>
<dbReference type="AlphaFoldDB" id="A0A4D9ECL1"/>
<keyword evidence="3 6" id="KW-0812">Transmembrane</keyword>
<name>A0A4D9ECL1_9SAUR</name>
<feature type="transmembrane region" description="Helical" evidence="6">
    <location>
        <begin position="126"/>
        <end position="153"/>
    </location>
</feature>
<evidence type="ECO:0000256" key="6">
    <source>
        <dbReference type="SAM" id="Phobius"/>
    </source>
</evidence>
<dbReference type="PANTHER" id="PTHR14198">
    <property type="entry name" value="TRANSMEMBRANE 4 L6 FAMILY MEMBER 1-RELATED"/>
    <property type="match status" value="1"/>
</dbReference>
<dbReference type="GO" id="GO:0016020">
    <property type="term" value="C:membrane"/>
    <property type="evidence" value="ECO:0007669"/>
    <property type="project" value="UniProtKB-SubCell"/>
</dbReference>
<organism evidence="7 8">
    <name type="scientific">Platysternon megacephalum</name>
    <name type="common">big-headed turtle</name>
    <dbReference type="NCBI Taxonomy" id="55544"/>
    <lineage>
        <taxon>Eukaryota</taxon>
        <taxon>Metazoa</taxon>
        <taxon>Chordata</taxon>
        <taxon>Craniata</taxon>
        <taxon>Vertebrata</taxon>
        <taxon>Euteleostomi</taxon>
        <taxon>Archelosauria</taxon>
        <taxon>Testudinata</taxon>
        <taxon>Testudines</taxon>
        <taxon>Cryptodira</taxon>
        <taxon>Durocryptodira</taxon>
        <taxon>Testudinoidea</taxon>
        <taxon>Platysternidae</taxon>
        <taxon>Platysternon</taxon>
    </lineage>
</organism>